<dbReference type="GeneID" id="74947440"/>
<dbReference type="Pfam" id="PF01619">
    <property type="entry name" value="Pro_dh"/>
    <property type="match status" value="1"/>
</dbReference>
<evidence type="ECO:0000313" key="3">
    <source>
        <dbReference type="EMBL" id="UVS68393.1"/>
    </source>
</evidence>
<dbReference type="RefSeq" id="WP_227717351.1">
    <property type="nucleotide sequence ID" value="NZ_CP103305.1"/>
</dbReference>
<accession>A0A977ICS9</accession>
<evidence type="ECO:0000259" key="2">
    <source>
        <dbReference type="Pfam" id="PF01619"/>
    </source>
</evidence>
<evidence type="ECO:0000256" key="1">
    <source>
        <dbReference type="ARBA" id="ARBA00023002"/>
    </source>
</evidence>
<dbReference type="InterPro" id="IPR029041">
    <property type="entry name" value="FAD-linked_oxidoreductase-like"/>
</dbReference>
<dbReference type="SUPFAM" id="SSF51730">
    <property type="entry name" value="FAD-linked oxidoreductase"/>
    <property type="match status" value="1"/>
</dbReference>
<gene>
    <name evidence="3" type="ORF">NWT39_10840</name>
</gene>
<keyword evidence="1" id="KW-0560">Oxidoreductase</keyword>
<dbReference type="InterPro" id="IPR002872">
    <property type="entry name" value="Proline_DH_dom"/>
</dbReference>
<dbReference type="AlphaFoldDB" id="A0A977ICS9"/>
<reference evidence="3" key="1">
    <citation type="submission" date="2022-08" db="EMBL/GenBank/DDBJ databases">
        <title>Dynamic responses of ammonia-oxidizing microbial communities induced by reactive oxygen species (ROS) in fluctuating redox aquifers.</title>
        <authorList>
            <person name="Wang P."/>
            <person name="Wang H."/>
        </authorList>
    </citation>
    <scope>NUCLEOTIDE SEQUENCE</scope>
    <source>
        <strain evidence="3">PLX03</strain>
    </source>
</reference>
<proteinExistence type="predicted"/>
<protein>
    <submittedName>
        <fullName evidence="3">Proline dehydrogenase family protein</fullName>
    </submittedName>
</protein>
<dbReference type="InterPro" id="IPR015659">
    <property type="entry name" value="Proline_oxidase"/>
</dbReference>
<sequence length="292" mass="32751">MTAQALHSHSYDSTLMERLLFRVAKKWVAGYSAGEAIGAALDANRRGMSAILNFLGEDAADRTQVGLAVREYLSLMELMRARGVRGCVSTKPTQLGLAVDYDTCLQNFSVLAKKAKELGQFLWIDMESARFTEDTITIYLEVLKDHPMTGVAIQAYLRRSGADVLHIIEHGGKVRLVKGAYHEPEEHAFATGEEVDRNYSRLLKMLAESGNFFAVATHDGRLVDEAVNLRANNCEFQMLMGIRDELKSQLVARGLPVAEYIPYGSQWLPYSVRRIRERKRNLLLLARSLVQS</sequence>
<organism evidence="3">
    <name type="scientific">Nitrososphaera viennensis</name>
    <dbReference type="NCBI Taxonomy" id="1034015"/>
    <lineage>
        <taxon>Archaea</taxon>
        <taxon>Nitrososphaerota</taxon>
        <taxon>Nitrososphaeria</taxon>
        <taxon>Nitrososphaerales</taxon>
        <taxon>Nitrososphaeraceae</taxon>
        <taxon>Nitrososphaera</taxon>
    </lineage>
</organism>
<dbReference type="PANTHER" id="PTHR13914:SF0">
    <property type="entry name" value="PROLINE DEHYDROGENASE 1, MITOCHONDRIAL"/>
    <property type="match status" value="1"/>
</dbReference>
<dbReference type="GO" id="GO:0004657">
    <property type="term" value="F:proline dehydrogenase activity"/>
    <property type="evidence" value="ECO:0007669"/>
    <property type="project" value="InterPro"/>
</dbReference>
<feature type="domain" description="Proline dehydrogenase" evidence="2">
    <location>
        <begin position="42"/>
        <end position="281"/>
    </location>
</feature>
<dbReference type="PANTHER" id="PTHR13914">
    <property type="entry name" value="PROLINE OXIDASE"/>
    <property type="match status" value="1"/>
</dbReference>
<dbReference type="Gene3D" id="3.20.20.220">
    <property type="match status" value="1"/>
</dbReference>
<dbReference type="EMBL" id="CP103305">
    <property type="protein sequence ID" value="UVS68393.1"/>
    <property type="molecule type" value="Genomic_DNA"/>
</dbReference>
<dbReference type="GO" id="GO:0006562">
    <property type="term" value="P:L-proline catabolic process"/>
    <property type="evidence" value="ECO:0007669"/>
    <property type="project" value="InterPro"/>
</dbReference>
<name>A0A977ICS9_9ARCH</name>
<dbReference type="Proteomes" id="UP001059771">
    <property type="component" value="Chromosome"/>
</dbReference>